<dbReference type="Gene3D" id="1.10.10.800">
    <property type="match status" value="1"/>
</dbReference>
<name>Q47TB2_THEFY</name>
<dbReference type="Gene3D" id="3.40.50.1820">
    <property type="entry name" value="alpha/beta hydrolase"/>
    <property type="match status" value="1"/>
</dbReference>
<accession>Q47TB2</accession>
<dbReference type="InterPro" id="IPR050261">
    <property type="entry name" value="FrsA_esterase"/>
</dbReference>
<dbReference type="GO" id="GO:0052689">
    <property type="term" value="F:carboxylic ester hydrolase activity"/>
    <property type="evidence" value="ECO:0007669"/>
    <property type="project" value="UniProtKB-ARBA"/>
</dbReference>
<dbReference type="ESTHER" id="thefy-q47tb2">
    <property type="family name" value="Xaa-Pro-like_dom"/>
</dbReference>
<dbReference type="EMBL" id="CP000088">
    <property type="protein sequence ID" value="AAZ54305.1"/>
    <property type="molecule type" value="Genomic_DNA"/>
</dbReference>
<dbReference type="AlphaFoldDB" id="Q47TB2"/>
<dbReference type="PANTHER" id="PTHR22946:SF9">
    <property type="entry name" value="POLYKETIDE TRANSFERASE AF380"/>
    <property type="match status" value="1"/>
</dbReference>
<proteinExistence type="inferred from homology"/>
<keyword evidence="2" id="KW-0378">Hydrolase</keyword>
<organism evidence="4">
    <name type="scientific">Thermobifida fusca (strain YX)</name>
    <dbReference type="NCBI Taxonomy" id="269800"/>
    <lineage>
        <taxon>Bacteria</taxon>
        <taxon>Bacillati</taxon>
        <taxon>Actinomycetota</taxon>
        <taxon>Actinomycetes</taxon>
        <taxon>Streptosporangiales</taxon>
        <taxon>Nocardiopsidaceae</taxon>
        <taxon>Thermobifida</taxon>
    </lineage>
</organism>
<sequence length="318" mass="35108">MNHGTRGPPNLEAAVTGQTRREQVSFDSAGVACAGILYHPAEPAPGRQPCVVMAHGFTGTMDRLSHYAQRFADAGLTVLTFDYRNFGASGGQPRQLVDIAGQQADWHAAIRFARSRDDIDPDRIALWGSSLGGGHVLTVAADDQRIAAAVAQIPWLGDWRTTRDKLRSLADPSTRKLAVAAVRDAWRAWRGRAPLLVKVVGQPGQAAMFTDPSVRRALNVNDSEDTLWRNEFAPRAVFSFARYAPGSVVDRITVPVLVCAAEQDQEIPFEYVRKVAARNPRIELRGYPGRHWEVYRGGESYERVVADQLVFLRGHLGW</sequence>
<dbReference type="InterPro" id="IPR022742">
    <property type="entry name" value="Hydrolase_4"/>
</dbReference>
<dbReference type="STRING" id="269800.Tfu_0267"/>
<dbReference type="KEGG" id="tfu:Tfu_0267"/>
<feature type="domain" description="Serine aminopeptidase S33" evidence="3">
    <location>
        <begin position="50"/>
        <end position="288"/>
    </location>
</feature>
<dbReference type="PANTHER" id="PTHR22946">
    <property type="entry name" value="DIENELACTONE HYDROLASE DOMAIN-CONTAINING PROTEIN-RELATED"/>
    <property type="match status" value="1"/>
</dbReference>
<dbReference type="Pfam" id="PF12146">
    <property type="entry name" value="Hydrolase_4"/>
    <property type="match status" value="1"/>
</dbReference>
<reference evidence="4" key="1">
    <citation type="submission" date="2005-07" db="EMBL/GenBank/DDBJ databases">
        <title>Complete sequence of Thermobifida fusca YX.</title>
        <authorList>
            <consortium name="US DOE Joint Genome Institute"/>
            <person name="Copeland A."/>
            <person name="Lucas S."/>
            <person name="Lapidus A."/>
            <person name="Barry K."/>
            <person name="Detter J.C."/>
            <person name="Glavina T."/>
            <person name="Hammon N."/>
            <person name="Israni S."/>
            <person name="Pitluck S."/>
            <person name="Di Bartolo G."/>
            <person name="Chain P."/>
            <person name="Schmutz J."/>
            <person name="Larimer F."/>
            <person name="Land M."/>
            <person name="Lykidis A."/>
            <person name="Richardson P."/>
        </authorList>
    </citation>
    <scope>NUCLEOTIDE SEQUENCE</scope>
    <source>
        <strain evidence="4">YX</strain>
    </source>
</reference>
<dbReference type="eggNOG" id="COG1073">
    <property type="taxonomic scope" value="Bacteria"/>
</dbReference>
<gene>
    <name evidence="4" type="ordered locus">Tfu_0267</name>
</gene>
<dbReference type="SUPFAM" id="SSF53474">
    <property type="entry name" value="alpha/beta-Hydrolases"/>
    <property type="match status" value="1"/>
</dbReference>
<protein>
    <recommendedName>
        <fullName evidence="3">Serine aminopeptidase S33 domain-containing protein</fullName>
    </recommendedName>
</protein>
<evidence type="ECO:0000256" key="2">
    <source>
        <dbReference type="ARBA" id="ARBA00022801"/>
    </source>
</evidence>
<evidence type="ECO:0000259" key="3">
    <source>
        <dbReference type="Pfam" id="PF12146"/>
    </source>
</evidence>
<evidence type="ECO:0000313" key="4">
    <source>
        <dbReference type="EMBL" id="AAZ54305.1"/>
    </source>
</evidence>
<evidence type="ECO:0000256" key="1">
    <source>
        <dbReference type="ARBA" id="ARBA00008645"/>
    </source>
</evidence>
<dbReference type="SMR" id="Q47TB2"/>
<dbReference type="InterPro" id="IPR029058">
    <property type="entry name" value="AB_hydrolase_fold"/>
</dbReference>
<dbReference type="HOGENOM" id="CLU_048587_1_0_11"/>
<comment type="similarity">
    <text evidence="1">Belongs to the AB hydrolase superfamily.</text>
</comment>